<reference evidence="3" key="1">
    <citation type="journal article" date="2022" name="Toxins">
        <title>Genomic Analysis of Sphingopyxis sp. USTB-05 for Biodegrading Cyanobacterial Hepatotoxins.</title>
        <authorList>
            <person name="Liu C."/>
            <person name="Xu Q."/>
            <person name="Zhao Z."/>
            <person name="Zhang H."/>
            <person name="Liu X."/>
            <person name="Yin C."/>
            <person name="Liu Y."/>
            <person name="Yan H."/>
        </authorList>
    </citation>
    <scope>NUCLEOTIDE SEQUENCE</scope>
    <source>
        <strain evidence="3">NBD5</strain>
    </source>
</reference>
<evidence type="ECO:0000313" key="4">
    <source>
        <dbReference type="Proteomes" id="UP001056937"/>
    </source>
</evidence>
<keyword evidence="4" id="KW-1185">Reference proteome</keyword>
<feature type="signal peptide" evidence="2">
    <location>
        <begin position="1"/>
        <end position="23"/>
    </location>
</feature>
<feature type="region of interest" description="Disordered" evidence="1">
    <location>
        <begin position="157"/>
        <end position="186"/>
    </location>
</feature>
<proteinExistence type="predicted"/>
<name>A0ABY4X6F3_9SPHN</name>
<feature type="chain" id="PRO_5046329193" evidence="2">
    <location>
        <begin position="24"/>
        <end position="186"/>
    </location>
</feature>
<organism evidence="3 4">
    <name type="scientific">Sphingomonas morindae</name>
    <dbReference type="NCBI Taxonomy" id="1541170"/>
    <lineage>
        <taxon>Bacteria</taxon>
        <taxon>Pseudomonadati</taxon>
        <taxon>Pseudomonadota</taxon>
        <taxon>Alphaproteobacteria</taxon>
        <taxon>Sphingomonadales</taxon>
        <taxon>Sphingomonadaceae</taxon>
        <taxon>Sphingomonas</taxon>
    </lineage>
</organism>
<dbReference type="RefSeq" id="WP_252166261.1">
    <property type="nucleotide sequence ID" value="NZ_CP084930.1"/>
</dbReference>
<keyword evidence="2" id="KW-0732">Signal</keyword>
<sequence length="186" mass="19747">MPRTIPLCLAAVFAAILAAPAVAGDWRVTSRAFAEQRVTVDRESLKWQGDVATMWARIQAPKALTPPEASGPNALAEGVTPATSEIRPEALYLVQVACDARRVRLSTQSAGSGQVANPFGLGNTSPYTFQPLNSAVAWALYGGACYARPIPVAKADADTDPASGPLTPRRTVPRRNPWPLMRIPGS</sequence>
<dbReference type="EMBL" id="CP084930">
    <property type="protein sequence ID" value="USI72452.1"/>
    <property type="molecule type" value="Genomic_DNA"/>
</dbReference>
<evidence type="ECO:0000256" key="2">
    <source>
        <dbReference type="SAM" id="SignalP"/>
    </source>
</evidence>
<accession>A0ABY4X6F3</accession>
<evidence type="ECO:0000313" key="3">
    <source>
        <dbReference type="EMBL" id="USI72452.1"/>
    </source>
</evidence>
<evidence type="ECO:0000256" key="1">
    <source>
        <dbReference type="SAM" id="MobiDB-lite"/>
    </source>
</evidence>
<protein>
    <submittedName>
        <fullName evidence="3">Uncharacterized protein</fullName>
    </submittedName>
</protein>
<gene>
    <name evidence="3" type="ORF">LHA26_14315</name>
</gene>
<dbReference type="Proteomes" id="UP001056937">
    <property type="component" value="Chromosome 1"/>
</dbReference>